<evidence type="ECO:0000313" key="1">
    <source>
        <dbReference type="EMBL" id="EDW34576.1"/>
    </source>
</evidence>
<reference evidence="1 2" key="1">
    <citation type="journal article" date="2007" name="Nature">
        <title>Evolution of genes and genomes on the Drosophila phylogeny.</title>
        <authorList>
            <consortium name="Drosophila 12 Genomes Consortium"/>
            <person name="Clark A.G."/>
            <person name="Eisen M.B."/>
            <person name="Smith D.R."/>
            <person name="Bergman C.M."/>
            <person name="Oliver B."/>
            <person name="Markow T.A."/>
            <person name="Kaufman T.C."/>
            <person name="Kellis M."/>
            <person name="Gelbart W."/>
            <person name="Iyer V.N."/>
            <person name="Pollard D.A."/>
            <person name="Sackton T.B."/>
            <person name="Larracuente A.M."/>
            <person name="Singh N.D."/>
            <person name="Abad J.P."/>
            <person name="Abt D.N."/>
            <person name="Adryan B."/>
            <person name="Aguade M."/>
            <person name="Akashi H."/>
            <person name="Anderson W.W."/>
            <person name="Aquadro C.F."/>
            <person name="Ardell D.H."/>
            <person name="Arguello R."/>
            <person name="Artieri C.G."/>
            <person name="Barbash D.A."/>
            <person name="Barker D."/>
            <person name="Barsanti P."/>
            <person name="Batterham P."/>
            <person name="Batzoglou S."/>
            <person name="Begun D."/>
            <person name="Bhutkar A."/>
            <person name="Blanco E."/>
            <person name="Bosak S.A."/>
            <person name="Bradley R.K."/>
            <person name="Brand A.D."/>
            <person name="Brent M.R."/>
            <person name="Brooks A.N."/>
            <person name="Brown R.H."/>
            <person name="Butlin R.K."/>
            <person name="Caggese C."/>
            <person name="Calvi B.R."/>
            <person name="Bernardo de Carvalho A."/>
            <person name="Caspi A."/>
            <person name="Castrezana S."/>
            <person name="Celniker S.E."/>
            <person name="Chang J.L."/>
            <person name="Chapple C."/>
            <person name="Chatterji S."/>
            <person name="Chinwalla A."/>
            <person name="Civetta A."/>
            <person name="Clifton S.W."/>
            <person name="Comeron J.M."/>
            <person name="Costello J.C."/>
            <person name="Coyne J.A."/>
            <person name="Daub J."/>
            <person name="David R.G."/>
            <person name="Delcher A.L."/>
            <person name="Delehaunty K."/>
            <person name="Do C.B."/>
            <person name="Ebling H."/>
            <person name="Edwards K."/>
            <person name="Eickbush T."/>
            <person name="Evans J.D."/>
            <person name="Filipski A."/>
            <person name="Findeiss S."/>
            <person name="Freyhult E."/>
            <person name="Fulton L."/>
            <person name="Fulton R."/>
            <person name="Garcia A.C."/>
            <person name="Gardiner A."/>
            <person name="Garfield D.A."/>
            <person name="Garvin B.E."/>
            <person name="Gibson G."/>
            <person name="Gilbert D."/>
            <person name="Gnerre S."/>
            <person name="Godfrey J."/>
            <person name="Good R."/>
            <person name="Gotea V."/>
            <person name="Gravely B."/>
            <person name="Greenberg A.J."/>
            <person name="Griffiths-Jones S."/>
            <person name="Gross S."/>
            <person name="Guigo R."/>
            <person name="Gustafson E.A."/>
            <person name="Haerty W."/>
            <person name="Hahn M.W."/>
            <person name="Halligan D.L."/>
            <person name="Halpern A.L."/>
            <person name="Halter G.M."/>
            <person name="Han M.V."/>
            <person name="Heger A."/>
            <person name="Hillier L."/>
            <person name="Hinrichs A.S."/>
            <person name="Holmes I."/>
            <person name="Hoskins R.A."/>
            <person name="Hubisz M.J."/>
            <person name="Hultmark D."/>
            <person name="Huntley M.A."/>
            <person name="Jaffe D.B."/>
            <person name="Jagadeeshan S."/>
            <person name="Jeck W.R."/>
            <person name="Johnson J."/>
            <person name="Jones C.D."/>
            <person name="Jordan W.C."/>
            <person name="Karpen G.H."/>
            <person name="Kataoka E."/>
            <person name="Keightley P.D."/>
            <person name="Kheradpour P."/>
            <person name="Kirkness E.F."/>
            <person name="Koerich L.B."/>
            <person name="Kristiansen K."/>
            <person name="Kudrna D."/>
            <person name="Kulathinal R.J."/>
            <person name="Kumar S."/>
            <person name="Kwok R."/>
            <person name="Lander E."/>
            <person name="Langley C.H."/>
            <person name="Lapoint R."/>
            <person name="Lazzaro B.P."/>
            <person name="Lee S.J."/>
            <person name="Levesque L."/>
            <person name="Li R."/>
            <person name="Lin C.F."/>
            <person name="Lin M.F."/>
            <person name="Lindblad-Toh K."/>
            <person name="Llopart A."/>
            <person name="Long M."/>
            <person name="Low L."/>
            <person name="Lozovsky E."/>
            <person name="Lu J."/>
            <person name="Luo M."/>
            <person name="Machado C.A."/>
            <person name="Makalowski W."/>
            <person name="Marzo M."/>
            <person name="Matsuda M."/>
            <person name="Matzkin L."/>
            <person name="McAllister B."/>
            <person name="McBride C.S."/>
            <person name="McKernan B."/>
            <person name="McKernan K."/>
            <person name="Mendez-Lago M."/>
            <person name="Minx P."/>
            <person name="Mollenhauer M.U."/>
            <person name="Montooth K."/>
            <person name="Mount S.M."/>
            <person name="Mu X."/>
            <person name="Myers E."/>
            <person name="Negre B."/>
            <person name="Newfeld S."/>
            <person name="Nielsen R."/>
            <person name="Noor M.A."/>
            <person name="O'Grady P."/>
            <person name="Pachter L."/>
            <person name="Papaceit M."/>
            <person name="Parisi M.J."/>
            <person name="Parisi M."/>
            <person name="Parts L."/>
            <person name="Pedersen J.S."/>
            <person name="Pesole G."/>
            <person name="Phillippy A.M."/>
            <person name="Ponting C.P."/>
            <person name="Pop M."/>
            <person name="Porcelli D."/>
            <person name="Powell J.R."/>
            <person name="Prohaska S."/>
            <person name="Pruitt K."/>
            <person name="Puig M."/>
            <person name="Quesneville H."/>
            <person name="Ram K.R."/>
            <person name="Rand D."/>
            <person name="Rasmussen M.D."/>
            <person name="Reed L.K."/>
            <person name="Reenan R."/>
            <person name="Reily A."/>
            <person name="Remington K.A."/>
            <person name="Rieger T.T."/>
            <person name="Ritchie M.G."/>
            <person name="Robin C."/>
            <person name="Rogers Y.H."/>
            <person name="Rohde C."/>
            <person name="Rozas J."/>
            <person name="Rubenfield M.J."/>
            <person name="Ruiz A."/>
            <person name="Russo S."/>
            <person name="Salzberg S.L."/>
            <person name="Sanchez-Gracia A."/>
            <person name="Saranga D.J."/>
            <person name="Sato H."/>
            <person name="Schaeffer S.W."/>
            <person name="Schatz M.C."/>
            <person name="Schlenke T."/>
            <person name="Schwartz R."/>
            <person name="Segarra C."/>
            <person name="Singh R.S."/>
            <person name="Sirot L."/>
            <person name="Sirota M."/>
            <person name="Sisneros N.B."/>
            <person name="Smith C.D."/>
            <person name="Smith T.F."/>
            <person name="Spieth J."/>
            <person name="Stage D.E."/>
            <person name="Stark A."/>
            <person name="Stephan W."/>
            <person name="Strausberg R.L."/>
            <person name="Strempel S."/>
            <person name="Sturgill D."/>
            <person name="Sutton G."/>
            <person name="Sutton G.G."/>
            <person name="Tao W."/>
            <person name="Teichmann S."/>
            <person name="Tobari Y.N."/>
            <person name="Tomimura Y."/>
            <person name="Tsolas J.M."/>
            <person name="Valente V.L."/>
            <person name="Venter E."/>
            <person name="Venter J.C."/>
            <person name="Vicario S."/>
            <person name="Vieira F.G."/>
            <person name="Vilella A.J."/>
            <person name="Villasante A."/>
            <person name="Walenz B."/>
            <person name="Wang J."/>
            <person name="Wasserman M."/>
            <person name="Watts T."/>
            <person name="Wilson D."/>
            <person name="Wilson R.K."/>
            <person name="Wing R.A."/>
            <person name="Wolfner M.F."/>
            <person name="Wong A."/>
            <person name="Wong G.K."/>
            <person name="Wu C.I."/>
            <person name="Wu G."/>
            <person name="Yamamoto D."/>
            <person name="Yang H.P."/>
            <person name="Yang S.P."/>
            <person name="Yorke J.A."/>
            <person name="Yoshida K."/>
            <person name="Zdobnov E."/>
            <person name="Zhang P."/>
            <person name="Zhang Y."/>
            <person name="Zimin A.V."/>
            <person name="Baldwin J."/>
            <person name="Abdouelleil A."/>
            <person name="Abdulkadir J."/>
            <person name="Abebe A."/>
            <person name="Abera B."/>
            <person name="Abreu J."/>
            <person name="Acer S.C."/>
            <person name="Aftuck L."/>
            <person name="Alexander A."/>
            <person name="An P."/>
            <person name="Anderson E."/>
            <person name="Anderson S."/>
            <person name="Arachi H."/>
            <person name="Azer M."/>
            <person name="Bachantsang P."/>
            <person name="Barry A."/>
            <person name="Bayul T."/>
            <person name="Berlin A."/>
            <person name="Bessette D."/>
            <person name="Bloom T."/>
            <person name="Blye J."/>
            <person name="Boguslavskiy L."/>
            <person name="Bonnet C."/>
            <person name="Boukhgalter B."/>
            <person name="Bourzgui I."/>
            <person name="Brown A."/>
            <person name="Cahill P."/>
            <person name="Channer S."/>
            <person name="Cheshatsang Y."/>
            <person name="Chuda L."/>
            <person name="Citroen M."/>
            <person name="Collymore A."/>
            <person name="Cooke P."/>
            <person name="Costello M."/>
            <person name="D'Aco K."/>
            <person name="Daza R."/>
            <person name="De Haan G."/>
            <person name="DeGray S."/>
            <person name="DeMaso C."/>
            <person name="Dhargay N."/>
            <person name="Dooley K."/>
            <person name="Dooley E."/>
            <person name="Doricent M."/>
            <person name="Dorje P."/>
            <person name="Dorjee K."/>
            <person name="Dupes A."/>
            <person name="Elong R."/>
            <person name="Falk J."/>
            <person name="Farina A."/>
            <person name="Faro S."/>
            <person name="Ferguson D."/>
            <person name="Fisher S."/>
            <person name="Foley C.D."/>
            <person name="Franke A."/>
            <person name="Friedrich D."/>
            <person name="Gadbois L."/>
            <person name="Gearin G."/>
            <person name="Gearin C.R."/>
            <person name="Giannoukos G."/>
            <person name="Goode T."/>
            <person name="Graham J."/>
            <person name="Grandbois E."/>
            <person name="Grewal S."/>
            <person name="Gyaltsen K."/>
            <person name="Hafez N."/>
            <person name="Hagos B."/>
            <person name="Hall J."/>
            <person name="Henson C."/>
            <person name="Hollinger A."/>
            <person name="Honan T."/>
            <person name="Huard M.D."/>
            <person name="Hughes L."/>
            <person name="Hurhula B."/>
            <person name="Husby M.E."/>
            <person name="Kamat A."/>
            <person name="Kanga B."/>
            <person name="Kashin S."/>
            <person name="Khazanovich D."/>
            <person name="Kisner P."/>
            <person name="Lance K."/>
            <person name="Lara M."/>
            <person name="Lee W."/>
            <person name="Lennon N."/>
            <person name="Letendre F."/>
            <person name="LeVine R."/>
            <person name="Lipovsky A."/>
            <person name="Liu X."/>
            <person name="Liu J."/>
            <person name="Liu S."/>
            <person name="Lokyitsang T."/>
            <person name="Lokyitsang Y."/>
            <person name="Lubonja R."/>
            <person name="Lui A."/>
            <person name="MacDonald P."/>
            <person name="Magnisalis V."/>
            <person name="Maru K."/>
            <person name="Matthews C."/>
            <person name="McCusker W."/>
            <person name="McDonough S."/>
            <person name="Mehta T."/>
            <person name="Meldrim J."/>
            <person name="Meneus L."/>
            <person name="Mihai O."/>
            <person name="Mihalev A."/>
            <person name="Mihova T."/>
            <person name="Mittelman R."/>
            <person name="Mlenga V."/>
            <person name="Montmayeur A."/>
            <person name="Mulrain L."/>
            <person name="Navidi A."/>
            <person name="Naylor J."/>
            <person name="Negash T."/>
            <person name="Nguyen T."/>
            <person name="Nguyen N."/>
            <person name="Nicol R."/>
            <person name="Norbu C."/>
            <person name="Norbu N."/>
            <person name="Novod N."/>
            <person name="O'Neill B."/>
            <person name="Osman S."/>
            <person name="Markiewicz E."/>
            <person name="Oyono O.L."/>
            <person name="Patti C."/>
            <person name="Phunkhang P."/>
            <person name="Pierre F."/>
            <person name="Priest M."/>
            <person name="Raghuraman S."/>
            <person name="Rege F."/>
            <person name="Reyes R."/>
            <person name="Rise C."/>
            <person name="Rogov P."/>
            <person name="Ross K."/>
            <person name="Ryan E."/>
            <person name="Settipalli S."/>
            <person name="Shea T."/>
            <person name="Sherpa N."/>
            <person name="Shi L."/>
            <person name="Shih D."/>
            <person name="Sparrow T."/>
            <person name="Spaulding J."/>
            <person name="Stalker J."/>
            <person name="Stange-Thomann N."/>
            <person name="Stavropoulos S."/>
            <person name="Stone C."/>
            <person name="Strader C."/>
            <person name="Tesfaye S."/>
            <person name="Thomson T."/>
            <person name="Thoulutsang Y."/>
            <person name="Thoulutsang D."/>
            <person name="Topham K."/>
            <person name="Topping I."/>
            <person name="Tsamla T."/>
            <person name="Vassiliev H."/>
            <person name="Vo A."/>
            <person name="Wangchuk T."/>
            <person name="Wangdi T."/>
            <person name="Weiand M."/>
            <person name="Wilkinson J."/>
            <person name="Wilson A."/>
            <person name="Yadav S."/>
            <person name="Young G."/>
            <person name="Yu Q."/>
            <person name="Zembek L."/>
            <person name="Zhong D."/>
            <person name="Zimmer A."/>
            <person name="Zwirko Z."/>
            <person name="Jaffe D.B."/>
            <person name="Alvarez P."/>
            <person name="Brockman W."/>
            <person name="Butler J."/>
            <person name="Chin C."/>
            <person name="Gnerre S."/>
            <person name="Grabherr M."/>
            <person name="Kleber M."/>
            <person name="Mauceli E."/>
            <person name="MacCallum I."/>
        </authorList>
    </citation>
    <scope>NUCLEOTIDE SEQUENCE [LARGE SCALE GENOMIC DNA]</scope>
    <source>
        <strain evidence="2">MSH-3 / Tucson 14011-0111.49</strain>
    </source>
</reference>
<dbReference type="PhylomeDB" id="B4GDR5"/>
<dbReference type="AlphaFoldDB" id="B4GDR5"/>
<accession>B4GDR5</accession>
<dbReference type="PANTHER" id="PTHR11008">
    <property type="entry name" value="PROTEIN TAKEOUT-LIKE PROTEIN"/>
    <property type="match status" value="1"/>
</dbReference>
<protein>
    <submittedName>
        <fullName evidence="1">GL22323</fullName>
    </submittedName>
</protein>
<dbReference type="KEGG" id="dpe:6591455"/>
<dbReference type="OrthoDB" id="8183816at2759"/>
<dbReference type="InterPro" id="IPR038606">
    <property type="entry name" value="To_sf"/>
</dbReference>
<organism evidence="2">
    <name type="scientific">Drosophila persimilis</name>
    <name type="common">Fruit fly</name>
    <dbReference type="NCBI Taxonomy" id="7234"/>
    <lineage>
        <taxon>Eukaryota</taxon>
        <taxon>Metazoa</taxon>
        <taxon>Ecdysozoa</taxon>
        <taxon>Arthropoda</taxon>
        <taxon>Hexapoda</taxon>
        <taxon>Insecta</taxon>
        <taxon>Pterygota</taxon>
        <taxon>Neoptera</taxon>
        <taxon>Endopterygota</taxon>
        <taxon>Diptera</taxon>
        <taxon>Brachycera</taxon>
        <taxon>Muscomorpha</taxon>
        <taxon>Ephydroidea</taxon>
        <taxon>Drosophilidae</taxon>
        <taxon>Drosophila</taxon>
        <taxon>Sophophora</taxon>
    </lineage>
</organism>
<dbReference type="GO" id="GO:0005615">
    <property type="term" value="C:extracellular space"/>
    <property type="evidence" value="ECO:0007669"/>
    <property type="project" value="TreeGrafter"/>
</dbReference>
<gene>
    <name evidence="1" type="primary">Dper\GL22323</name>
    <name evidence="1" type="ORF">Dper_GL22323</name>
</gene>
<dbReference type="InterPro" id="IPR010562">
    <property type="entry name" value="Haemolymph_juvenile_hormone-bd"/>
</dbReference>
<keyword evidence="2" id="KW-1185">Reference proteome</keyword>
<dbReference type="SMART" id="SM00700">
    <property type="entry name" value="JHBP"/>
    <property type="match status" value="1"/>
</dbReference>
<dbReference type="HOGENOM" id="CLU_069908_1_0_1"/>
<dbReference type="PANTHER" id="PTHR11008:SF15">
    <property type="entry name" value="CIRCADIAN CLOCK-CONTROLLED PROTEIN"/>
    <property type="match status" value="1"/>
</dbReference>
<dbReference type="Gene3D" id="3.15.10.30">
    <property type="entry name" value="Haemolymph juvenile hormone binding protein"/>
    <property type="match status" value="1"/>
</dbReference>
<name>B4GDR5_DROPE</name>
<sequence length="216" mass="24669">MQSRDFNDCMQQALNDMRLYFKTGIPIYHIKPFEPQHSDYVELRRGVAGIAHGLGSYDLILRNVSEYGWSKSKVTKFEAKFEDQSIVFSQYFSDLSLEGLYEFNSSVVGTEIKRRGSWNLTLSDYSQTTTITRAGGPGSLLKVLVEIDRIGDLKIHATNLVGPSVNWMADTIFNSMWQVGLHFVKPMINELVSTAFTEIFNESFRFFPLEKFFSAT</sequence>
<dbReference type="Proteomes" id="UP000008744">
    <property type="component" value="Unassembled WGS sequence"/>
</dbReference>
<dbReference type="Pfam" id="PF06585">
    <property type="entry name" value="JHBP"/>
    <property type="match status" value="1"/>
</dbReference>
<dbReference type="eggNOG" id="ENOG502RZB3">
    <property type="taxonomic scope" value="Eukaryota"/>
</dbReference>
<dbReference type="OMA" id="HIKPFEP"/>
<proteinExistence type="predicted"/>
<dbReference type="EMBL" id="CH479182">
    <property type="protein sequence ID" value="EDW34576.1"/>
    <property type="molecule type" value="Genomic_DNA"/>
</dbReference>
<evidence type="ECO:0000313" key="2">
    <source>
        <dbReference type="Proteomes" id="UP000008744"/>
    </source>
</evidence>